<dbReference type="OrthoDB" id="9788409at2"/>
<dbReference type="RefSeq" id="WP_009151054.1">
    <property type="nucleotide sequence ID" value="NZ_CP121471.1"/>
</dbReference>
<evidence type="ECO:0008006" key="3">
    <source>
        <dbReference type="Google" id="ProtNLM"/>
    </source>
</evidence>
<keyword evidence="2" id="KW-1185">Reference proteome</keyword>
<proteinExistence type="predicted"/>
<evidence type="ECO:0000313" key="1">
    <source>
        <dbReference type="EMBL" id="EIC20651.1"/>
    </source>
</evidence>
<reference evidence="1 2" key="2">
    <citation type="submission" date="2011-11" db="EMBL/GenBank/DDBJ databases">
        <authorList>
            <consortium name="US DOE Joint Genome Institute"/>
            <person name="Lucas S."/>
            <person name="Han J."/>
            <person name="Lapidus A."/>
            <person name="Cheng J.-F."/>
            <person name="Goodwin L."/>
            <person name="Pitluck S."/>
            <person name="Peters L."/>
            <person name="Ovchinnikova G."/>
            <person name="Zhang X."/>
            <person name="Detter J.C."/>
            <person name="Han C."/>
            <person name="Tapia R."/>
            <person name="Land M."/>
            <person name="Hauser L."/>
            <person name="Kyrpides N."/>
            <person name="Ivanova N."/>
            <person name="Pagani I."/>
            <person name="Vogl K."/>
            <person name="Liu Z."/>
            <person name="Overmann J."/>
            <person name="Frigaard N.-U."/>
            <person name="Bryant D."/>
            <person name="Woyke T."/>
        </authorList>
    </citation>
    <scope>NUCLEOTIDE SEQUENCE [LARGE SCALE GENOMIC DNA]</scope>
    <source>
        <strain evidence="1 2">970</strain>
    </source>
</reference>
<dbReference type="Pfam" id="PF05981">
    <property type="entry name" value="CreA"/>
    <property type="match status" value="1"/>
</dbReference>
<dbReference type="STRING" id="631362.Thi970DRAFT_04305"/>
<dbReference type="PANTHER" id="PTHR37952">
    <property type="match status" value="1"/>
</dbReference>
<name>H8Z601_9GAMM</name>
<accession>H8Z601</accession>
<dbReference type="PANTHER" id="PTHR37952:SF2">
    <property type="entry name" value="PROTEIN CREA"/>
    <property type="match status" value="1"/>
</dbReference>
<dbReference type="eggNOG" id="COG3045">
    <property type="taxonomic scope" value="Bacteria"/>
</dbReference>
<dbReference type="GO" id="GO:0005829">
    <property type="term" value="C:cytosol"/>
    <property type="evidence" value="ECO:0007669"/>
    <property type="project" value="TreeGrafter"/>
</dbReference>
<dbReference type="Proteomes" id="UP000002964">
    <property type="component" value="Unassembled WGS sequence"/>
</dbReference>
<dbReference type="PIRSF" id="PIRSF003174">
    <property type="entry name" value="CreA"/>
    <property type="match status" value="1"/>
</dbReference>
<dbReference type="InterPro" id="IPR010292">
    <property type="entry name" value="Uncharacterised_CreA"/>
</dbReference>
<dbReference type="HOGENOM" id="CLU_109726_2_0_6"/>
<organism evidence="1 2">
    <name type="scientific">Thiorhodovibrio frisius</name>
    <dbReference type="NCBI Taxonomy" id="631362"/>
    <lineage>
        <taxon>Bacteria</taxon>
        <taxon>Pseudomonadati</taxon>
        <taxon>Pseudomonadota</taxon>
        <taxon>Gammaproteobacteria</taxon>
        <taxon>Chromatiales</taxon>
        <taxon>Chromatiaceae</taxon>
        <taxon>Thiorhodovibrio</taxon>
    </lineage>
</organism>
<sequence>MKHLKSVSPLRGLGLATGLAILLLPPALWAERVGEVSTKFKLMGPNDKIVIEVFQDPDVPGVACYLSRAETGGVSGAVGLAEDTSDASLACRQVGPVSLPKDIASGKNDGDEVFKKRTSLLTKTMQVVRFYDAPRNTLVYLSYSDRIIEGSPKNSTSVVVIRPWSGAPQSAIQNASQGAAEGDR</sequence>
<evidence type="ECO:0000313" key="2">
    <source>
        <dbReference type="Proteomes" id="UP000002964"/>
    </source>
</evidence>
<dbReference type="AlphaFoldDB" id="H8Z601"/>
<dbReference type="EMBL" id="JH603170">
    <property type="protein sequence ID" value="EIC20651.1"/>
    <property type="molecule type" value="Genomic_DNA"/>
</dbReference>
<reference evidence="2" key="1">
    <citation type="submission" date="2011-06" db="EMBL/GenBank/DDBJ databases">
        <authorList>
            <consortium name="US DOE Joint Genome Institute (JGI-PGF)"/>
            <person name="Lucas S."/>
            <person name="Han J."/>
            <person name="Lapidus A."/>
            <person name="Cheng J.-F."/>
            <person name="Goodwin L."/>
            <person name="Pitluck S."/>
            <person name="Peters L."/>
            <person name="Land M.L."/>
            <person name="Hauser L."/>
            <person name="Vogl K."/>
            <person name="Liu Z."/>
            <person name="Overmann J."/>
            <person name="Frigaard N.-U."/>
            <person name="Bryant D.A."/>
            <person name="Woyke T.J."/>
        </authorList>
    </citation>
    <scope>NUCLEOTIDE SEQUENCE [LARGE SCALE GENOMIC DNA]</scope>
    <source>
        <strain evidence="2">970</strain>
    </source>
</reference>
<protein>
    <recommendedName>
        <fullName evidence="3">Protein CreA</fullName>
    </recommendedName>
</protein>
<gene>
    <name evidence="1" type="ORF">Thi970DRAFT_04305</name>
</gene>